<dbReference type="AlphaFoldDB" id="A0A8S1NP62"/>
<feature type="compositionally biased region" description="Low complexity" evidence="1">
    <location>
        <begin position="1"/>
        <end position="24"/>
    </location>
</feature>
<evidence type="ECO:0008006" key="4">
    <source>
        <dbReference type="Google" id="ProtNLM"/>
    </source>
</evidence>
<evidence type="ECO:0000313" key="2">
    <source>
        <dbReference type="EMBL" id="CAD8094052.1"/>
    </source>
</evidence>
<protein>
    <recommendedName>
        <fullName evidence="4">F-box domain-containing protein</fullName>
    </recommendedName>
</protein>
<organism evidence="2 3">
    <name type="scientific">Paramecium sonneborni</name>
    <dbReference type="NCBI Taxonomy" id="65129"/>
    <lineage>
        <taxon>Eukaryota</taxon>
        <taxon>Sar</taxon>
        <taxon>Alveolata</taxon>
        <taxon>Ciliophora</taxon>
        <taxon>Intramacronucleata</taxon>
        <taxon>Oligohymenophorea</taxon>
        <taxon>Peniculida</taxon>
        <taxon>Parameciidae</taxon>
        <taxon>Paramecium</taxon>
    </lineage>
</organism>
<reference evidence="2" key="1">
    <citation type="submission" date="2021-01" db="EMBL/GenBank/DDBJ databases">
        <authorList>
            <consortium name="Genoscope - CEA"/>
            <person name="William W."/>
        </authorList>
    </citation>
    <scope>NUCLEOTIDE SEQUENCE</scope>
</reference>
<gene>
    <name evidence="2" type="ORF">PSON_ATCC_30995.1.T0610298</name>
</gene>
<proteinExistence type="predicted"/>
<dbReference type="Proteomes" id="UP000692954">
    <property type="component" value="Unassembled WGS sequence"/>
</dbReference>
<keyword evidence="3" id="KW-1185">Reference proteome</keyword>
<accession>A0A8S1NP62</accession>
<dbReference type="EMBL" id="CAJJDN010000061">
    <property type="protein sequence ID" value="CAD8094052.1"/>
    <property type="molecule type" value="Genomic_DNA"/>
</dbReference>
<dbReference type="OrthoDB" id="310446at2759"/>
<comment type="caution">
    <text evidence="2">The sequence shown here is derived from an EMBL/GenBank/DDBJ whole genome shotgun (WGS) entry which is preliminary data.</text>
</comment>
<feature type="region of interest" description="Disordered" evidence="1">
    <location>
        <begin position="1"/>
        <end position="38"/>
    </location>
</feature>
<sequence>MFQQSHQKPNQQQQNYSQKSQQQHNENRNKQPNQPQNYFWRNIPYSKHQIQSAKQIGQLITEIEKFPIDKLIHKEELEKTCHKFFSEVLSDFDDVTDFEQLKKINEQHFNQIIQKLQIQLSEKPNLIHDFGDKVKMSQLYQVMKIIKSPKRSLYITKDITKEDYFDKIKEKLSLEEVEHLKNFDDQQATLKGQGIFENFKIEPSQVLKTQLNLIRQQGFQNEDHFQSMSFEIYKILAFPYLYLKQCYKYDVEGQSLHFQLPKNISIEVRSYEIEKIALLNQNSMISLIPSSLLMNNILPFLGIIDTFKLRIVCKYLKTIVEKYWYIPHKKEIIKYELAKQLAYNNEAFKNIQIPAQKLKQKLRVCIDMVMNFINWGDLHKQIEANQLDIDVYRPLIMMLRLFNKQKYISKPSEINGLFSIAQLANNIKQQINDYLNLQFIPLSFKQMRQIQQQTLSAPEFTVEGAIHDELSLGELLTFLLQALYFHGWMTQIIAVYKEILKKRQKELQNFDSQQHYNNDFLNQALKYIYKINSFSSNKDNQLKIDIMQISKVLLESLKKINFCSEAIPKTEHTGIIHQNNDVIKIHLDIYFQIELQSYLCSPDEYCFEDEVD</sequence>
<evidence type="ECO:0000256" key="1">
    <source>
        <dbReference type="SAM" id="MobiDB-lite"/>
    </source>
</evidence>
<evidence type="ECO:0000313" key="3">
    <source>
        <dbReference type="Proteomes" id="UP000692954"/>
    </source>
</evidence>
<name>A0A8S1NP62_9CILI</name>